<organism evidence="2 3">
    <name type="scientific">Candidatus Roizmanbacteria bacterium GW2011_GWC2_35_12</name>
    <dbReference type="NCBI Taxonomy" id="1618485"/>
    <lineage>
        <taxon>Bacteria</taxon>
        <taxon>Candidatus Roizmaniibacteriota</taxon>
    </lineage>
</organism>
<sequence length="554" mass="62408">MRDRRFCLSKKTLIFIFFIVVFVFSIVTSLKINQSNLTLFSKAAAPARQIGGYGNPCVANAPDYCNSSVANLFCSADLNFWVSKEKSIDYSTLPWEQTSCRYNYEFAGTEGNLCKSNFSCNPGLSCLKKALESQNYYSYLSKRYPELPDILDLNNYNQGKLKGNSNLYKAIIGYLYGGFENNPYHDNETSTRNFTNICIPESYTLVADCGDFGQEPCPPGNYCFSPNKLTQDKICGNCGSMGQASCFDQANGNYCDQPLQPSYTDLTCQPCGGLGQMGCHNEGKYVNFGYEASKYFKCTDTNMYAWGNGQKTEKFDETGVVEIIDNTCKPLPSREELLQYGRPGLGFEKKGQKSIRLISIVGGNKSNFFGNETFYNNAIKDVRLDENNRLYNIELSNKKFKTKQEALEVLKPTNETIFKANWFEFKLKFDELSENLDFTTLVSSYTSRKSTLTVSCNSKTVVLPTNLDSSECLDVTQCSTCVFSNFTYEAFKACNFDLKENLIVLQKLHLVFNNGGSDTVYDYDLSKASNNYIKIKFIYNEPTPTVKPIVTKTP</sequence>
<keyword evidence="1" id="KW-1133">Transmembrane helix</keyword>
<evidence type="ECO:0000256" key="1">
    <source>
        <dbReference type="SAM" id="Phobius"/>
    </source>
</evidence>
<dbReference type="AlphaFoldDB" id="A0A0G0BP78"/>
<reference evidence="2 3" key="1">
    <citation type="journal article" date="2015" name="Nature">
        <title>rRNA introns, odd ribosomes, and small enigmatic genomes across a large radiation of phyla.</title>
        <authorList>
            <person name="Brown C.T."/>
            <person name="Hug L.A."/>
            <person name="Thomas B.C."/>
            <person name="Sharon I."/>
            <person name="Castelle C.J."/>
            <person name="Singh A."/>
            <person name="Wilkins M.J."/>
            <person name="Williams K.H."/>
            <person name="Banfield J.F."/>
        </authorList>
    </citation>
    <scope>NUCLEOTIDE SEQUENCE [LARGE SCALE GENOMIC DNA]</scope>
</reference>
<gene>
    <name evidence="2" type="ORF">UR63_C0054G0003</name>
</gene>
<protein>
    <submittedName>
        <fullName evidence="2">Uncharacterized protein</fullName>
    </submittedName>
</protein>
<proteinExistence type="predicted"/>
<name>A0A0G0BP78_9BACT</name>
<feature type="transmembrane region" description="Helical" evidence="1">
    <location>
        <begin position="12"/>
        <end position="32"/>
    </location>
</feature>
<comment type="caution">
    <text evidence="2">The sequence shown here is derived from an EMBL/GenBank/DDBJ whole genome shotgun (WGS) entry which is preliminary data.</text>
</comment>
<evidence type="ECO:0000313" key="3">
    <source>
        <dbReference type="Proteomes" id="UP000034127"/>
    </source>
</evidence>
<dbReference type="EMBL" id="LBPX01000054">
    <property type="protein sequence ID" value="KKP65456.1"/>
    <property type="molecule type" value="Genomic_DNA"/>
</dbReference>
<accession>A0A0G0BP78</accession>
<keyword evidence="1" id="KW-0812">Transmembrane</keyword>
<evidence type="ECO:0000313" key="2">
    <source>
        <dbReference type="EMBL" id="KKP65456.1"/>
    </source>
</evidence>
<keyword evidence="1" id="KW-0472">Membrane</keyword>
<dbReference type="Proteomes" id="UP000034127">
    <property type="component" value="Unassembled WGS sequence"/>
</dbReference>